<dbReference type="Pfam" id="PF00459">
    <property type="entry name" value="Inositol_P"/>
    <property type="match status" value="1"/>
</dbReference>
<evidence type="ECO:0000256" key="3">
    <source>
        <dbReference type="ARBA" id="ARBA00013106"/>
    </source>
</evidence>
<dbReference type="PANTHER" id="PTHR43028:SF1">
    <property type="entry name" value="AMMONIUM TRANSPORT PROTEIN"/>
    <property type="match status" value="1"/>
</dbReference>
<evidence type="ECO:0000256" key="4">
    <source>
        <dbReference type="ARBA" id="ARBA00022723"/>
    </source>
</evidence>
<dbReference type="Gene3D" id="3.40.190.80">
    <property type="match status" value="1"/>
</dbReference>
<dbReference type="GO" id="GO:0046872">
    <property type="term" value="F:metal ion binding"/>
    <property type="evidence" value="ECO:0007669"/>
    <property type="project" value="UniProtKB-KW"/>
</dbReference>
<dbReference type="InterPro" id="IPR000760">
    <property type="entry name" value="Inositol_monophosphatase-like"/>
</dbReference>
<feature type="binding site" evidence="8">
    <location>
        <position position="91"/>
    </location>
    <ligand>
        <name>Mg(2+)</name>
        <dbReference type="ChEBI" id="CHEBI:18420"/>
        <label>1</label>
        <note>catalytic</note>
    </ligand>
</feature>
<dbReference type="STRING" id="1920490.GCA_001895925_02987"/>
<accession>A0A2T1DD15</accession>
<dbReference type="GO" id="GO:0046854">
    <property type="term" value="P:phosphatidylinositol phosphate biosynthetic process"/>
    <property type="evidence" value="ECO:0007669"/>
    <property type="project" value="InterPro"/>
</dbReference>
<organism evidence="9 10">
    <name type="scientific">Phormidesmis priestleyi ULC007</name>
    <dbReference type="NCBI Taxonomy" id="1920490"/>
    <lineage>
        <taxon>Bacteria</taxon>
        <taxon>Bacillati</taxon>
        <taxon>Cyanobacteriota</taxon>
        <taxon>Cyanophyceae</taxon>
        <taxon>Leptolyngbyales</taxon>
        <taxon>Leptolyngbyaceae</taxon>
        <taxon>Phormidesmis</taxon>
    </lineage>
</organism>
<reference evidence="9 10" key="1">
    <citation type="submission" date="2018-02" db="EMBL/GenBank/DDBJ databases">
        <authorList>
            <person name="Cohen D.B."/>
            <person name="Kent A.D."/>
        </authorList>
    </citation>
    <scope>NUCLEOTIDE SEQUENCE [LARGE SCALE GENOMIC DNA]</scope>
    <source>
        <strain evidence="9 10">ULC007</strain>
    </source>
</reference>
<proteinExistence type="predicted"/>
<feature type="binding site" evidence="8">
    <location>
        <position position="225"/>
    </location>
    <ligand>
        <name>Mg(2+)</name>
        <dbReference type="ChEBI" id="CHEBI:18420"/>
        <label>1</label>
        <note>catalytic</note>
    </ligand>
</feature>
<evidence type="ECO:0000313" key="9">
    <source>
        <dbReference type="EMBL" id="PSB18378.1"/>
    </source>
</evidence>
<dbReference type="EC" id="3.1.3.25" evidence="3"/>
<dbReference type="InterPro" id="IPR020583">
    <property type="entry name" value="Inositol_monoP_metal-BS"/>
</dbReference>
<keyword evidence="10" id="KW-1185">Reference proteome</keyword>
<dbReference type="CDD" id="cd01638">
    <property type="entry name" value="CysQ"/>
    <property type="match status" value="1"/>
</dbReference>
<sequence length="289" mass="31672">MPRDLQEILAIAQSIGWGAAAILLDAQQTSFSIEQAGESPVTTADLAANQYILDNLQAALGVQDFAYLSEETFKSQPIADRLDRPWVWIIDPLDGTKDFINRTGEYAVHIALAHQGRPVLAIVACPEKDKLYYATLGGGAFVETRESETFHSQPVKVSTKNQPEELTIVASRSHRDDRFNQLMQQFPCKDQRQVGSVGGKIAAIVEQQADVYISLSGKSAPKDWDFAAPELILTEAGGKFTHFDGSPLHYNQEDVSQWGGILVSNGQCHEALCDRAVSLLAAIDQSQPF</sequence>
<dbReference type="Proteomes" id="UP000238634">
    <property type="component" value="Unassembled WGS sequence"/>
</dbReference>
<comment type="caution">
    <text evidence="9">The sequence shown here is derived from an EMBL/GenBank/DDBJ whole genome shotgun (WGS) entry which is preliminary data.</text>
</comment>
<dbReference type="GO" id="GO:0050427">
    <property type="term" value="P:3'-phosphoadenosine 5'-phosphosulfate metabolic process"/>
    <property type="evidence" value="ECO:0007669"/>
    <property type="project" value="TreeGrafter"/>
</dbReference>
<comment type="catalytic activity">
    <reaction evidence="1">
        <text>a myo-inositol phosphate + H2O = myo-inositol + phosphate</text>
        <dbReference type="Rhea" id="RHEA:24056"/>
        <dbReference type="ChEBI" id="CHEBI:15377"/>
        <dbReference type="ChEBI" id="CHEBI:17268"/>
        <dbReference type="ChEBI" id="CHEBI:43474"/>
        <dbReference type="ChEBI" id="CHEBI:84139"/>
        <dbReference type="EC" id="3.1.3.25"/>
    </reaction>
</comment>
<feature type="binding site" evidence="8">
    <location>
        <position position="93"/>
    </location>
    <ligand>
        <name>Mg(2+)</name>
        <dbReference type="ChEBI" id="CHEBI:18420"/>
        <label>2</label>
    </ligand>
</feature>
<feature type="binding site" evidence="8">
    <location>
        <position position="94"/>
    </location>
    <ligand>
        <name>Mg(2+)</name>
        <dbReference type="ChEBI" id="CHEBI:18420"/>
        <label>1</label>
        <note>catalytic</note>
    </ligand>
</feature>
<evidence type="ECO:0000313" key="10">
    <source>
        <dbReference type="Proteomes" id="UP000238634"/>
    </source>
</evidence>
<dbReference type="AlphaFoldDB" id="A0A2T1DD15"/>
<evidence type="ECO:0000256" key="1">
    <source>
        <dbReference type="ARBA" id="ARBA00001033"/>
    </source>
</evidence>
<evidence type="ECO:0000256" key="5">
    <source>
        <dbReference type="ARBA" id="ARBA00022842"/>
    </source>
</evidence>
<evidence type="ECO:0000256" key="6">
    <source>
        <dbReference type="ARBA" id="ARBA00041694"/>
    </source>
</evidence>
<keyword evidence="5 8" id="KW-0460">Magnesium</keyword>
<evidence type="ECO:0000256" key="7">
    <source>
        <dbReference type="ARBA" id="ARBA00042530"/>
    </source>
</evidence>
<dbReference type="InterPro" id="IPR050725">
    <property type="entry name" value="CysQ/Inositol_MonoPase"/>
</dbReference>
<feature type="binding site" evidence="8">
    <location>
        <position position="70"/>
    </location>
    <ligand>
        <name>Mg(2+)</name>
        <dbReference type="ChEBI" id="CHEBI:18420"/>
        <label>1</label>
        <note>catalytic</note>
    </ligand>
</feature>
<dbReference type="InterPro" id="IPR020550">
    <property type="entry name" value="Inositol_monophosphatase_CS"/>
</dbReference>
<dbReference type="PROSITE" id="PS00629">
    <property type="entry name" value="IMP_1"/>
    <property type="match status" value="1"/>
</dbReference>
<comment type="catalytic activity">
    <reaction evidence="2">
        <text>adenosine 3',5'-bisphosphate + H2O = AMP + phosphate</text>
        <dbReference type="Rhea" id="RHEA:10040"/>
        <dbReference type="ChEBI" id="CHEBI:15377"/>
        <dbReference type="ChEBI" id="CHEBI:43474"/>
        <dbReference type="ChEBI" id="CHEBI:58343"/>
        <dbReference type="ChEBI" id="CHEBI:456215"/>
        <dbReference type="EC" id="3.1.3.7"/>
    </reaction>
</comment>
<keyword evidence="4 8" id="KW-0479">Metal-binding</keyword>
<dbReference type="PRINTS" id="PR00377">
    <property type="entry name" value="IMPHPHTASES"/>
</dbReference>
<reference evidence="9 10" key="2">
    <citation type="submission" date="2018-03" db="EMBL/GenBank/DDBJ databases">
        <title>The ancient ancestry and fast evolution of plastids.</title>
        <authorList>
            <person name="Moore K.R."/>
            <person name="Magnabosco C."/>
            <person name="Momper L."/>
            <person name="Gold D.A."/>
            <person name="Bosak T."/>
            <person name="Fournier G.P."/>
        </authorList>
    </citation>
    <scope>NUCLEOTIDE SEQUENCE [LARGE SCALE GENOMIC DNA]</scope>
    <source>
        <strain evidence="9 10">ULC007</strain>
    </source>
</reference>
<dbReference type="EMBL" id="PVWG01000018">
    <property type="protein sequence ID" value="PSB18378.1"/>
    <property type="molecule type" value="Genomic_DNA"/>
</dbReference>
<comment type="cofactor">
    <cofactor evidence="8">
        <name>Mg(2+)</name>
        <dbReference type="ChEBI" id="CHEBI:18420"/>
    </cofactor>
</comment>
<dbReference type="Gene3D" id="3.30.540.10">
    <property type="entry name" value="Fructose-1,6-Bisphosphatase, subunit A, domain 1"/>
    <property type="match status" value="1"/>
</dbReference>
<dbReference type="GO" id="GO:0052834">
    <property type="term" value="F:inositol monophosphate phosphatase activity"/>
    <property type="evidence" value="ECO:0007669"/>
    <property type="project" value="UniProtKB-EC"/>
</dbReference>
<protein>
    <recommendedName>
        <fullName evidence="3">inositol-phosphate phosphatase</fullName>
        <ecNumber evidence="3">3.1.3.25</ecNumber>
    </recommendedName>
    <alternativeName>
        <fullName evidence="6">3'(2'),5-bisphosphonucleoside 3'(2')-phosphohydrolase</fullName>
    </alternativeName>
    <alternativeName>
        <fullName evidence="7">DPNPase</fullName>
    </alternativeName>
</protein>
<dbReference type="PROSITE" id="PS00630">
    <property type="entry name" value="IMP_2"/>
    <property type="match status" value="1"/>
</dbReference>
<evidence type="ECO:0000256" key="8">
    <source>
        <dbReference type="PIRSR" id="PIRSR600760-2"/>
    </source>
</evidence>
<dbReference type="SUPFAM" id="SSF56655">
    <property type="entry name" value="Carbohydrate phosphatase"/>
    <property type="match status" value="1"/>
</dbReference>
<evidence type="ECO:0000256" key="2">
    <source>
        <dbReference type="ARBA" id="ARBA00001625"/>
    </source>
</evidence>
<name>A0A2T1DD15_9CYAN</name>
<dbReference type="GO" id="GO:0000103">
    <property type="term" value="P:sulfate assimilation"/>
    <property type="evidence" value="ECO:0007669"/>
    <property type="project" value="TreeGrafter"/>
</dbReference>
<dbReference type="PANTHER" id="PTHR43028">
    <property type="entry name" value="3'(2'),5'-BISPHOSPHATE NUCLEOTIDASE 1"/>
    <property type="match status" value="1"/>
</dbReference>
<dbReference type="OrthoDB" id="9772456at2"/>
<gene>
    <name evidence="9" type="ORF">C7B65_15815</name>
</gene>
<dbReference type="GO" id="GO:0008441">
    <property type="term" value="F:3'(2'),5'-bisphosphate nucleotidase activity"/>
    <property type="evidence" value="ECO:0007669"/>
    <property type="project" value="UniProtKB-EC"/>
</dbReference>